<evidence type="ECO:0000313" key="13">
    <source>
        <dbReference type="Proteomes" id="UP000298111"/>
    </source>
</evidence>
<gene>
    <name evidence="12" type="ORF">D8771_25010</name>
</gene>
<evidence type="ECO:0000256" key="6">
    <source>
        <dbReference type="ARBA" id="ARBA00022603"/>
    </source>
</evidence>
<comment type="subcellular location">
    <subcellularLocation>
        <location evidence="1">Cytoplasm</location>
    </subcellularLocation>
</comment>
<dbReference type="PANTHER" id="PTHR11579:SF0">
    <property type="entry name" value="PROTEIN-L-ISOASPARTATE(D-ASPARTATE) O-METHYLTRANSFERASE"/>
    <property type="match status" value="1"/>
</dbReference>
<comment type="similarity">
    <text evidence="2">Belongs to the methyltransferase superfamily. L-isoaspartyl/D-aspartyl protein methyltransferase family.</text>
</comment>
<evidence type="ECO:0000256" key="7">
    <source>
        <dbReference type="ARBA" id="ARBA00022679"/>
    </source>
</evidence>
<name>A0A8H1L582_9ACTN</name>
<keyword evidence="6 12" id="KW-0489">Methyltransferase</keyword>
<dbReference type="GO" id="GO:0032259">
    <property type="term" value="P:methylation"/>
    <property type="evidence" value="ECO:0007669"/>
    <property type="project" value="UniProtKB-KW"/>
</dbReference>
<dbReference type="EMBL" id="RCIY01000087">
    <property type="protein sequence ID" value="TGG78462.1"/>
    <property type="molecule type" value="Genomic_DNA"/>
</dbReference>
<dbReference type="GO" id="GO:0005737">
    <property type="term" value="C:cytoplasm"/>
    <property type="evidence" value="ECO:0007669"/>
    <property type="project" value="UniProtKB-SubCell"/>
</dbReference>
<dbReference type="Pfam" id="PF01135">
    <property type="entry name" value="PCMT"/>
    <property type="match status" value="1"/>
</dbReference>
<dbReference type="EC" id="2.1.1.77" evidence="3"/>
<evidence type="ECO:0000256" key="2">
    <source>
        <dbReference type="ARBA" id="ARBA00005369"/>
    </source>
</evidence>
<evidence type="ECO:0000256" key="5">
    <source>
        <dbReference type="ARBA" id="ARBA00022490"/>
    </source>
</evidence>
<dbReference type="InterPro" id="IPR000682">
    <property type="entry name" value="PCMT"/>
</dbReference>
<evidence type="ECO:0000256" key="9">
    <source>
        <dbReference type="ARBA" id="ARBA00030757"/>
    </source>
</evidence>
<organism evidence="12 13">
    <name type="scientific">Streptomyces albus</name>
    <dbReference type="NCBI Taxonomy" id="1888"/>
    <lineage>
        <taxon>Bacteria</taxon>
        <taxon>Bacillati</taxon>
        <taxon>Actinomycetota</taxon>
        <taxon>Actinomycetes</taxon>
        <taxon>Kitasatosporales</taxon>
        <taxon>Streptomycetaceae</taxon>
        <taxon>Streptomyces</taxon>
    </lineage>
</organism>
<evidence type="ECO:0000256" key="4">
    <source>
        <dbReference type="ARBA" id="ARBA00013346"/>
    </source>
</evidence>
<dbReference type="RefSeq" id="WP_135567467.1">
    <property type="nucleotide sequence ID" value="NZ_CP103061.1"/>
</dbReference>
<accession>A0A8H1L582</accession>
<dbReference type="CDD" id="cd02440">
    <property type="entry name" value="AdoMet_MTases"/>
    <property type="match status" value="1"/>
</dbReference>
<evidence type="ECO:0000256" key="8">
    <source>
        <dbReference type="ARBA" id="ARBA00022691"/>
    </source>
</evidence>
<keyword evidence="7 12" id="KW-0808">Transferase</keyword>
<evidence type="ECO:0000256" key="3">
    <source>
        <dbReference type="ARBA" id="ARBA00011890"/>
    </source>
</evidence>
<keyword evidence="8" id="KW-0949">S-adenosyl-L-methionine</keyword>
<evidence type="ECO:0000313" key="12">
    <source>
        <dbReference type="EMBL" id="TGG78462.1"/>
    </source>
</evidence>
<dbReference type="PANTHER" id="PTHR11579">
    <property type="entry name" value="PROTEIN-L-ISOASPARTATE O-METHYLTRANSFERASE"/>
    <property type="match status" value="1"/>
</dbReference>
<dbReference type="SUPFAM" id="SSF53335">
    <property type="entry name" value="S-adenosyl-L-methionine-dependent methyltransferases"/>
    <property type="match status" value="1"/>
</dbReference>
<reference evidence="12 13" key="1">
    <citation type="submission" date="2018-10" db="EMBL/GenBank/DDBJ databases">
        <title>Isolation of pseudouridimycin from Streptomyces albus DSM 40763.</title>
        <authorList>
            <person name="Rosenqvist P."/>
            <person name="Metsae-Ketelae M."/>
            <person name="Virta P."/>
        </authorList>
    </citation>
    <scope>NUCLEOTIDE SEQUENCE [LARGE SCALE GENOMIC DNA]</scope>
    <source>
        <strain evidence="12 13">DSM 40763</strain>
    </source>
</reference>
<dbReference type="InterPro" id="IPR029063">
    <property type="entry name" value="SAM-dependent_MTases_sf"/>
</dbReference>
<protein>
    <recommendedName>
        <fullName evidence="4">Protein-L-isoaspartate O-methyltransferase</fullName>
        <ecNumber evidence="3">2.1.1.77</ecNumber>
    </recommendedName>
    <alternativeName>
        <fullName evidence="11">L-isoaspartyl protein carboxyl methyltransferase</fullName>
    </alternativeName>
    <alternativeName>
        <fullName evidence="9">Protein L-isoaspartyl methyltransferase</fullName>
    </alternativeName>
    <alternativeName>
        <fullName evidence="10">Protein-beta-aspartate methyltransferase</fullName>
    </alternativeName>
</protein>
<comment type="caution">
    <text evidence="12">The sequence shown here is derived from an EMBL/GenBank/DDBJ whole genome shotgun (WGS) entry which is preliminary data.</text>
</comment>
<dbReference type="AlphaFoldDB" id="A0A8H1L582"/>
<keyword evidence="5" id="KW-0963">Cytoplasm</keyword>
<dbReference type="GO" id="GO:0004719">
    <property type="term" value="F:protein-L-isoaspartate (D-aspartate) O-methyltransferase activity"/>
    <property type="evidence" value="ECO:0007669"/>
    <property type="project" value="UniProtKB-EC"/>
</dbReference>
<sequence length="136" mass="14310">MRPGPKRCAPCGSCPVVIHRDLTTLDVHEGMNVAEFGTGSGYSGALLASLVGAAGTVTSLDMDAYLVRWASLIHHERGLHNVRCHVADGIAGFPENAPYDGMVAWCTPPLLPRTWVDQVTDGGLIVAPLPIAAVPN</sequence>
<dbReference type="Proteomes" id="UP000298111">
    <property type="component" value="Unassembled WGS sequence"/>
</dbReference>
<dbReference type="Gene3D" id="3.40.50.150">
    <property type="entry name" value="Vaccinia Virus protein VP39"/>
    <property type="match status" value="1"/>
</dbReference>
<dbReference type="GeneID" id="75186070"/>
<evidence type="ECO:0000256" key="11">
    <source>
        <dbReference type="ARBA" id="ARBA00031350"/>
    </source>
</evidence>
<evidence type="ECO:0000256" key="1">
    <source>
        <dbReference type="ARBA" id="ARBA00004496"/>
    </source>
</evidence>
<evidence type="ECO:0000256" key="10">
    <source>
        <dbReference type="ARBA" id="ARBA00031323"/>
    </source>
</evidence>
<proteinExistence type="inferred from homology"/>